<keyword evidence="2 4" id="KW-0012">Acyltransferase</keyword>
<reference evidence="5" key="1">
    <citation type="journal article" date="2019" name="Int. J. Syst. Evol. Microbiol.">
        <title>The Global Catalogue of Microorganisms (GCM) 10K type strain sequencing project: providing services to taxonomists for standard genome sequencing and annotation.</title>
        <authorList>
            <consortium name="The Broad Institute Genomics Platform"/>
            <consortium name="The Broad Institute Genome Sequencing Center for Infectious Disease"/>
            <person name="Wu L."/>
            <person name="Ma J."/>
        </authorList>
    </citation>
    <scope>NUCLEOTIDE SEQUENCE [LARGE SCALE GENOMIC DNA]</scope>
    <source>
        <strain evidence="5">KACC 12508</strain>
    </source>
</reference>
<keyword evidence="1 4" id="KW-0808">Transferase</keyword>
<proteinExistence type="predicted"/>
<gene>
    <name evidence="4" type="ORF">ACFQPC_17935</name>
</gene>
<dbReference type="InterPro" id="IPR000182">
    <property type="entry name" value="GNAT_dom"/>
</dbReference>
<sequence>MNQKSITQKTVAINWCTDVALSEALTQFFVMHAHTQYISHSELQGSRAETPARWRSDLATTLHEELKTTLAQDPASADHLIALADIDGAIAGMALISIGTKQDVATPYASLDDLIVHPDYRSAGIGRQLTTWLEQQMLKRGVKRLFLESGVGNHDAHRFFEAQGFQPVSVVMMKELSHE</sequence>
<keyword evidence="5" id="KW-1185">Reference proteome</keyword>
<evidence type="ECO:0000313" key="5">
    <source>
        <dbReference type="Proteomes" id="UP001596542"/>
    </source>
</evidence>
<evidence type="ECO:0000313" key="4">
    <source>
        <dbReference type="EMBL" id="MFC7289934.1"/>
    </source>
</evidence>
<dbReference type="Proteomes" id="UP001596542">
    <property type="component" value="Unassembled WGS sequence"/>
</dbReference>
<dbReference type="GO" id="GO:0016746">
    <property type="term" value="F:acyltransferase activity"/>
    <property type="evidence" value="ECO:0007669"/>
    <property type="project" value="UniProtKB-KW"/>
</dbReference>
<accession>A0ABW2IFN7</accession>
<dbReference type="CDD" id="cd04301">
    <property type="entry name" value="NAT_SF"/>
    <property type="match status" value="1"/>
</dbReference>
<evidence type="ECO:0000256" key="2">
    <source>
        <dbReference type="ARBA" id="ARBA00023315"/>
    </source>
</evidence>
<organism evidence="4 5">
    <name type="scientific">Herminiimonas glaciei</name>
    <dbReference type="NCBI Taxonomy" id="523788"/>
    <lineage>
        <taxon>Bacteria</taxon>
        <taxon>Pseudomonadati</taxon>
        <taxon>Pseudomonadota</taxon>
        <taxon>Betaproteobacteria</taxon>
        <taxon>Burkholderiales</taxon>
        <taxon>Oxalobacteraceae</taxon>
        <taxon>Herminiimonas</taxon>
    </lineage>
</organism>
<dbReference type="PANTHER" id="PTHR43877">
    <property type="entry name" value="AMINOALKYLPHOSPHONATE N-ACETYLTRANSFERASE-RELATED-RELATED"/>
    <property type="match status" value="1"/>
</dbReference>
<comment type="caution">
    <text evidence="4">The sequence shown here is derived from an EMBL/GenBank/DDBJ whole genome shotgun (WGS) entry which is preliminary data.</text>
</comment>
<evidence type="ECO:0000259" key="3">
    <source>
        <dbReference type="PROSITE" id="PS51186"/>
    </source>
</evidence>
<dbReference type="InterPro" id="IPR016181">
    <property type="entry name" value="Acyl_CoA_acyltransferase"/>
</dbReference>
<dbReference type="EMBL" id="JBHTBU010000003">
    <property type="protein sequence ID" value="MFC7289934.1"/>
    <property type="molecule type" value="Genomic_DNA"/>
</dbReference>
<feature type="domain" description="N-acetyltransferase" evidence="3">
    <location>
        <begin position="33"/>
        <end position="179"/>
    </location>
</feature>
<dbReference type="Pfam" id="PF00583">
    <property type="entry name" value="Acetyltransf_1"/>
    <property type="match status" value="1"/>
</dbReference>
<dbReference type="RefSeq" id="WP_382273193.1">
    <property type="nucleotide sequence ID" value="NZ_JBHTBU010000003.1"/>
</dbReference>
<dbReference type="EC" id="2.3.-.-" evidence="4"/>
<dbReference type="Gene3D" id="3.40.630.30">
    <property type="match status" value="1"/>
</dbReference>
<dbReference type="PANTHER" id="PTHR43877:SF2">
    <property type="entry name" value="AMINOALKYLPHOSPHONATE N-ACETYLTRANSFERASE-RELATED"/>
    <property type="match status" value="1"/>
</dbReference>
<protein>
    <submittedName>
        <fullName evidence="4">GNAT family N-acetyltransferase</fullName>
        <ecNumber evidence="4">2.3.-.-</ecNumber>
    </submittedName>
</protein>
<name>A0ABW2IFN7_9BURK</name>
<dbReference type="PROSITE" id="PS51186">
    <property type="entry name" value="GNAT"/>
    <property type="match status" value="1"/>
</dbReference>
<dbReference type="SUPFAM" id="SSF55729">
    <property type="entry name" value="Acyl-CoA N-acyltransferases (Nat)"/>
    <property type="match status" value="1"/>
</dbReference>
<evidence type="ECO:0000256" key="1">
    <source>
        <dbReference type="ARBA" id="ARBA00022679"/>
    </source>
</evidence>
<dbReference type="InterPro" id="IPR050832">
    <property type="entry name" value="Bact_Acetyltransf"/>
</dbReference>